<proteinExistence type="predicted"/>
<dbReference type="EMBL" id="JAHLJV010000047">
    <property type="protein sequence ID" value="KAK1585136.1"/>
    <property type="molecule type" value="Genomic_DNA"/>
</dbReference>
<organism evidence="2 3">
    <name type="scientific">Colletotrichum navitas</name>
    <dbReference type="NCBI Taxonomy" id="681940"/>
    <lineage>
        <taxon>Eukaryota</taxon>
        <taxon>Fungi</taxon>
        <taxon>Dikarya</taxon>
        <taxon>Ascomycota</taxon>
        <taxon>Pezizomycotina</taxon>
        <taxon>Sordariomycetes</taxon>
        <taxon>Hypocreomycetidae</taxon>
        <taxon>Glomerellales</taxon>
        <taxon>Glomerellaceae</taxon>
        <taxon>Colletotrichum</taxon>
        <taxon>Colletotrichum graminicola species complex</taxon>
    </lineage>
</organism>
<gene>
    <name evidence="2" type="ORF">LY79DRAFT_275593</name>
</gene>
<accession>A0AAD8PVU9</accession>
<name>A0AAD8PVU9_9PEZI</name>
<evidence type="ECO:0000313" key="3">
    <source>
        <dbReference type="Proteomes" id="UP001230504"/>
    </source>
</evidence>
<feature type="region of interest" description="Disordered" evidence="1">
    <location>
        <begin position="1"/>
        <end position="25"/>
    </location>
</feature>
<dbReference type="GeneID" id="85436308"/>
<evidence type="ECO:0000256" key="1">
    <source>
        <dbReference type="SAM" id="MobiDB-lite"/>
    </source>
</evidence>
<feature type="region of interest" description="Disordered" evidence="1">
    <location>
        <begin position="156"/>
        <end position="196"/>
    </location>
</feature>
<evidence type="ECO:0000313" key="2">
    <source>
        <dbReference type="EMBL" id="KAK1585136.1"/>
    </source>
</evidence>
<dbReference type="RefSeq" id="XP_060412180.1">
    <property type="nucleotide sequence ID" value="XM_060552068.1"/>
</dbReference>
<reference evidence="2" key="1">
    <citation type="submission" date="2021-06" db="EMBL/GenBank/DDBJ databases">
        <title>Comparative genomics, transcriptomics and evolutionary studies reveal genomic signatures of adaptation to plant cell wall in hemibiotrophic fungi.</title>
        <authorList>
            <consortium name="DOE Joint Genome Institute"/>
            <person name="Baroncelli R."/>
            <person name="Diaz J.F."/>
            <person name="Benocci T."/>
            <person name="Peng M."/>
            <person name="Battaglia E."/>
            <person name="Haridas S."/>
            <person name="Andreopoulos W."/>
            <person name="Labutti K."/>
            <person name="Pangilinan J."/>
            <person name="Floch G.L."/>
            <person name="Makela M.R."/>
            <person name="Henrissat B."/>
            <person name="Grigoriev I.V."/>
            <person name="Crouch J.A."/>
            <person name="De Vries R.P."/>
            <person name="Sukno S.A."/>
            <person name="Thon M.R."/>
        </authorList>
    </citation>
    <scope>NUCLEOTIDE SEQUENCE</scope>
    <source>
        <strain evidence="2">CBS 125086</strain>
    </source>
</reference>
<comment type="caution">
    <text evidence="2">The sequence shown here is derived from an EMBL/GenBank/DDBJ whole genome shotgun (WGS) entry which is preliminary data.</text>
</comment>
<protein>
    <submittedName>
        <fullName evidence="2">Uncharacterized protein</fullName>
    </submittedName>
</protein>
<dbReference type="AlphaFoldDB" id="A0AAD8PVU9"/>
<sequence length="196" mass="22069">MPQPKHRTARRFSQHRPRHKGNSSVMRHHAMMPTPFSPGCFSFNLAYPPYSGYPENGASSVKVRIRARPPTAAARPDGPVQKPTLKHRSDVVRMRATRCRHLHVSPPPFPFGAKTGRDRFLCHCGKPSRDLTQEKKKEKKATWQLRWAFPTTNLSGRRAGRWRDRSGEGGVRLGTSAVAMPIGSGPDAECRDWPDN</sequence>
<dbReference type="Proteomes" id="UP001230504">
    <property type="component" value="Unassembled WGS sequence"/>
</dbReference>
<keyword evidence="3" id="KW-1185">Reference proteome</keyword>